<feature type="region of interest" description="Disordered" evidence="1">
    <location>
        <begin position="122"/>
        <end position="170"/>
    </location>
</feature>
<name>A0A9P0PCP4_ACAOB</name>
<dbReference type="AlphaFoldDB" id="A0A9P0PCP4"/>
<gene>
    <name evidence="2" type="ORF">ACAOBT_LOCUS13888</name>
</gene>
<organism evidence="2 3">
    <name type="scientific">Acanthoscelides obtectus</name>
    <name type="common">Bean weevil</name>
    <name type="synonym">Bruchus obtectus</name>
    <dbReference type="NCBI Taxonomy" id="200917"/>
    <lineage>
        <taxon>Eukaryota</taxon>
        <taxon>Metazoa</taxon>
        <taxon>Ecdysozoa</taxon>
        <taxon>Arthropoda</taxon>
        <taxon>Hexapoda</taxon>
        <taxon>Insecta</taxon>
        <taxon>Pterygota</taxon>
        <taxon>Neoptera</taxon>
        <taxon>Endopterygota</taxon>
        <taxon>Coleoptera</taxon>
        <taxon>Polyphaga</taxon>
        <taxon>Cucujiformia</taxon>
        <taxon>Chrysomeloidea</taxon>
        <taxon>Chrysomelidae</taxon>
        <taxon>Bruchinae</taxon>
        <taxon>Bruchini</taxon>
        <taxon>Acanthoscelides</taxon>
    </lineage>
</organism>
<keyword evidence="3" id="KW-1185">Reference proteome</keyword>
<dbReference type="EMBL" id="CAKOFQ010006892">
    <property type="protein sequence ID" value="CAH1980286.1"/>
    <property type="molecule type" value="Genomic_DNA"/>
</dbReference>
<dbReference type="OrthoDB" id="6773400at2759"/>
<evidence type="ECO:0000313" key="3">
    <source>
        <dbReference type="Proteomes" id="UP001152888"/>
    </source>
</evidence>
<comment type="caution">
    <text evidence="2">The sequence shown here is derived from an EMBL/GenBank/DDBJ whole genome shotgun (WGS) entry which is preliminary data.</text>
</comment>
<protein>
    <submittedName>
        <fullName evidence="2">Uncharacterized protein</fullName>
    </submittedName>
</protein>
<evidence type="ECO:0000256" key="1">
    <source>
        <dbReference type="SAM" id="MobiDB-lite"/>
    </source>
</evidence>
<accession>A0A9P0PCP4</accession>
<dbReference type="Proteomes" id="UP001152888">
    <property type="component" value="Unassembled WGS sequence"/>
</dbReference>
<evidence type="ECO:0000313" key="2">
    <source>
        <dbReference type="EMBL" id="CAH1980286.1"/>
    </source>
</evidence>
<reference evidence="2" key="1">
    <citation type="submission" date="2022-03" db="EMBL/GenBank/DDBJ databases">
        <authorList>
            <person name="Sayadi A."/>
        </authorList>
    </citation>
    <scope>NUCLEOTIDE SEQUENCE</scope>
</reference>
<sequence>MSSSEDEAACENDSKVQALDFIANQVSKYPEILSKSQTPASKKKKEDAVRKILELYESVMGQSITTVQLMKKVNNMKARLKKKTDVRKTGNKPVKLLPWEKTLYDAMDGDSNPSVAKIAGVRSYGTSSPNTSSSNLDQSEKRATTATPLPLPPRRQRAATALPGETQETEKLSNVELQRLVLLEQLQTARVQRECKWYTKTEIRMRTYDGWVLRRGGKFLQQS</sequence>
<feature type="compositionally biased region" description="Low complexity" evidence="1">
    <location>
        <begin position="126"/>
        <end position="135"/>
    </location>
</feature>
<proteinExistence type="predicted"/>